<reference evidence="3" key="4">
    <citation type="journal article" date="2008" name="Nucleic Acids Res.">
        <title>The rice annotation project database (RAP-DB): 2008 update.</title>
        <authorList>
            <consortium name="The rice annotation project (RAP)"/>
        </authorList>
    </citation>
    <scope>GENOME REANNOTATION</scope>
    <source>
        <strain evidence="3">cv. Nipponbare</strain>
    </source>
</reference>
<name>Q6K4N2_ORYSJ</name>
<dbReference type="EMBL" id="AP003984">
    <property type="protein sequence ID" value="BAD19101.1"/>
    <property type="molecule type" value="Genomic_DNA"/>
</dbReference>
<protein>
    <submittedName>
        <fullName evidence="2">Uncharacterized protein</fullName>
    </submittedName>
</protein>
<evidence type="ECO:0000313" key="1">
    <source>
        <dbReference type="EMBL" id="BAD19101.1"/>
    </source>
</evidence>
<evidence type="ECO:0000313" key="2">
    <source>
        <dbReference type="EMBL" id="BAD19871.1"/>
    </source>
</evidence>
<dbReference type="Proteomes" id="UP000000763">
    <property type="component" value="Chromosome 2"/>
</dbReference>
<dbReference type="AlphaFoldDB" id="Q6K4N2"/>
<reference evidence="1" key="1">
    <citation type="submission" date="2001-08" db="EMBL/GenBank/DDBJ databases">
        <title>Oryza sativa nipponbare(GA3) genomic DNA, chromosome 2, BAC clone:OJ1046_F07.</title>
        <authorList>
            <person name="Sasaki T."/>
            <person name="Matsumoto T."/>
            <person name="Yamamoto K."/>
        </authorList>
    </citation>
    <scope>NUCLEOTIDE SEQUENCE</scope>
</reference>
<dbReference type="EMBL" id="AP005535">
    <property type="protein sequence ID" value="BAD19871.1"/>
    <property type="molecule type" value="Genomic_DNA"/>
</dbReference>
<accession>Q6K4N2</accession>
<reference evidence="2" key="2">
    <citation type="submission" date="2002-07" db="EMBL/GenBank/DDBJ databases">
        <title>Oryza sativa nipponbare(GA3) genomic DNA, chromosome 2, BAC clone:OSJNBa0054K20.</title>
        <authorList>
            <person name="Sasaki T."/>
            <person name="Matsumoto T."/>
            <person name="Katayose Y."/>
        </authorList>
    </citation>
    <scope>NUCLEOTIDE SEQUENCE</scope>
</reference>
<evidence type="ECO:0000313" key="3">
    <source>
        <dbReference type="Proteomes" id="UP000000763"/>
    </source>
</evidence>
<reference evidence="3" key="3">
    <citation type="journal article" date="2005" name="Nature">
        <title>The map-based sequence of the rice genome.</title>
        <authorList>
            <consortium name="International rice genome sequencing project (IRGSP)"/>
            <person name="Matsumoto T."/>
            <person name="Wu J."/>
            <person name="Kanamori H."/>
            <person name="Katayose Y."/>
            <person name="Fujisawa M."/>
            <person name="Namiki N."/>
            <person name="Mizuno H."/>
            <person name="Yamamoto K."/>
            <person name="Antonio B.A."/>
            <person name="Baba T."/>
            <person name="Sakata K."/>
            <person name="Nagamura Y."/>
            <person name="Aoki H."/>
            <person name="Arikawa K."/>
            <person name="Arita K."/>
            <person name="Bito T."/>
            <person name="Chiden Y."/>
            <person name="Fujitsuka N."/>
            <person name="Fukunaka R."/>
            <person name="Hamada M."/>
            <person name="Harada C."/>
            <person name="Hayashi A."/>
            <person name="Hijishita S."/>
            <person name="Honda M."/>
            <person name="Hosokawa S."/>
            <person name="Ichikawa Y."/>
            <person name="Idonuma A."/>
            <person name="Iijima M."/>
            <person name="Ikeda M."/>
            <person name="Ikeno M."/>
            <person name="Ito K."/>
            <person name="Ito S."/>
            <person name="Ito T."/>
            <person name="Ito Y."/>
            <person name="Ito Y."/>
            <person name="Iwabuchi A."/>
            <person name="Kamiya K."/>
            <person name="Karasawa W."/>
            <person name="Kurita K."/>
            <person name="Katagiri S."/>
            <person name="Kikuta A."/>
            <person name="Kobayashi H."/>
            <person name="Kobayashi N."/>
            <person name="Machita K."/>
            <person name="Maehara T."/>
            <person name="Masukawa M."/>
            <person name="Mizubayashi T."/>
            <person name="Mukai Y."/>
            <person name="Nagasaki H."/>
            <person name="Nagata Y."/>
            <person name="Naito S."/>
            <person name="Nakashima M."/>
            <person name="Nakama Y."/>
            <person name="Nakamichi Y."/>
            <person name="Nakamura M."/>
            <person name="Meguro A."/>
            <person name="Negishi M."/>
            <person name="Ohta I."/>
            <person name="Ohta T."/>
            <person name="Okamoto M."/>
            <person name="Ono N."/>
            <person name="Saji S."/>
            <person name="Sakaguchi M."/>
            <person name="Sakai K."/>
            <person name="Shibata M."/>
            <person name="Shimokawa T."/>
            <person name="Song J."/>
            <person name="Takazaki Y."/>
            <person name="Terasawa K."/>
            <person name="Tsugane M."/>
            <person name="Tsuji K."/>
            <person name="Ueda S."/>
            <person name="Waki K."/>
            <person name="Yamagata H."/>
            <person name="Yamamoto M."/>
            <person name="Yamamoto S."/>
            <person name="Yamane H."/>
            <person name="Yoshiki S."/>
            <person name="Yoshihara R."/>
            <person name="Yukawa K."/>
            <person name="Zhong H."/>
            <person name="Yano M."/>
            <person name="Yuan Q."/>
            <person name="Ouyang S."/>
            <person name="Liu J."/>
            <person name="Jones K.M."/>
            <person name="Gansberger K."/>
            <person name="Moffat K."/>
            <person name="Hill J."/>
            <person name="Bera J."/>
            <person name="Fadrosh D."/>
            <person name="Jin S."/>
            <person name="Johri S."/>
            <person name="Kim M."/>
            <person name="Overton L."/>
            <person name="Reardon M."/>
            <person name="Tsitrin T."/>
            <person name="Vuong H."/>
            <person name="Weaver B."/>
            <person name="Ciecko A."/>
            <person name="Tallon L."/>
            <person name="Jackson J."/>
            <person name="Pai G."/>
            <person name="Aken S.V."/>
            <person name="Utterback T."/>
            <person name="Reidmuller S."/>
            <person name="Feldblyum T."/>
            <person name="Hsiao J."/>
            <person name="Zismann V."/>
            <person name="Iobst S."/>
            <person name="de Vazeille A.R."/>
            <person name="Buell C.R."/>
            <person name="Ying K."/>
            <person name="Li Y."/>
            <person name="Lu T."/>
            <person name="Huang Y."/>
            <person name="Zhao Q."/>
            <person name="Feng Q."/>
            <person name="Zhang L."/>
            <person name="Zhu J."/>
            <person name="Weng Q."/>
            <person name="Mu J."/>
            <person name="Lu Y."/>
            <person name="Fan D."/>
            <person name="Liu Y."/>
            <person name="Guan J."/>
            <person name="Zhang Y."/>
            <person name="Yu S."/>
            <person name="Liu X."/>
            <person name="Zhang Y."/>
            <person name="Hong G."/>
            <person name="Han B."/>
            <person name="Choisne N."/>
            <person name="Demange N."/>
            <person name="Orjeda G."/>
            <person name="Samain S."/>
            <person name="Cattolico L."/>
            <person name="Pelletier E."/>
            <person name="Couloux A."/>
            <person name="Segurens B."/>
            <person name="Wincker P."/>
            <person name="D'Hont A."/>
            <person name="Scarpelli C."/>
            <person name="Weissenbach J."/>
            <person name="Salanoubat M."/>
            <person name="Quetier F."/>
            <person name="Yu Y."/>
            <person name="Kim H.R."/>
            <person name="Rambo T."/>
            <person name="Currie J."/>
            <person name="Collura K."/>
            <person name="Luo M."/>
            <person name="Yang T."/>
            <person name="Ammiraju J.S.S."/>
            <person name="Engler F."/>
            <person name="Soderlund C."/>
            <person name="Wing R.A."/>
            <person name="Palmer L.E."/>
            <person name="de la Bastide M."/>
            <person name="Spiegel L."/>
            <person name="Nascimento L."/>
            <person name="Zutavern T."/>
            <person name="O'Shaughnessy A."/>
            <person name="Dike S."/>
            <person name="Dedhia N."/>
            <person name="Preston R."/>
            <person name="Balija V."/>
            <person name="McCombie W.R."/>
            <person name="Chow T."/>
            <person name="Chen H."/>
            <person name="Chung M."/>
            <person name="Chen C."/>
            <person name="Shaw J."/>
            <person name="Wu H."/>
            <person name="Hsiao K."/>
            <person name="Chao Y."/>
            <person name="Chu M."/>
            <person name="Cheng C."/>
            <person name="Hour A."/>
            <person name="Lee P."/>
            <person name="Lin S."/>
            <person name="Lin Y."/>
            <person name="Liou J."/>
            <person name="Liu S."/>
            <person name="Hsing Y."/>
            <person name="Raghuvanshi S."/>
            <person name="Mohanty A."/>
            <person name="Bharti A.K."/>
            <person name="Gaur A."/>
            <person name="Gupta V."/>
            <person name="Kumar D."/>
            <person name="Ravi V."/>
            <person name="Vij S."/>
            <person name="Kapur A."/>
            <person name="Khurana P."/>
            <person name="Khurana P."/>
            <person name="Khurana J.P."/>
            <person name="Tyagi A.K."/>
            <person name="Gaikwad K."/>
            <person name="Singh A."/>
            <person name="Dalal V."/>
            <person name="Srivastava S."/>
            <person name="Dixit A."/>
            <person name="Pal A.K."/>
            <person name="Ghazi I.A."/>
            <person name="Yadav M."/>
            <person name="Pandit A."/>
            <person name="Bhargava A."/>
            <person name="Sureshbabu K."/>
            <person name="Batra K."/>
            <person name="Sharma T.R."/>
            <person name="Mohapatra T."/>
            <person name="Singh N.K."/>
            <person name="Messing J."/>
            <person name="Nelson A.B."/>
            <person name="Fuks G."/>
            <person name="Kavchok S."/>
            <person name="Keizer G."/>
            <person name="Linton E."/>
            <person name="Llaca V."/>
            <person name="Song R."/>
            <person name="Tanyolac B."/>
            <person name="Young S."/>
            <person name="Ho-Il K."/>
            <person name="Hahn J.H."/>
            <person name="Sangsakoo G."/>
            <person name="Vanavichit A."/>
            <person name="de Mattos Luiz.A.T."/>
            <person name="Zimmer P.D."/>
            <person name="Malone G."/>
            <person name="Dellagostin O."/>
            <person name="de Oliveira A.C."/>
            <person name="Bevan M."/>
            <person name="Bancroft I."/>
            <person name="Minx P."/>
            <person name="Cordum H."/>
            <person name="Wilson R."/>
            <person name="Cheng Z."/>
            <person name="Jin W."/>
            <person name="Jiang J."/>
            <person name="Leong S.A."/>
            <person name="Iwama H."/>
            <person name="Gojobori T."/>
            <person name="Itoh T."/>
            <person name="Niimura Y."/>
            <person name="Fujii Y."/>
            <person name="Habara T."/>
            <person name="Sakai H."/>
            <person name="Sato Y."/>
            <person name="Wilson G."/>
            <person name="Kumar K."/>
            <person name="McCouch S."/>
            <person name="Juretic N."/>
            <person name="Hoen D."/>
            <person name="Wright S."/>
            <person name="Bruskiewich R."/>
            <person name="Bureau T."/>
            <person name="Miyao A."/>
            <person name="Hirochika H."/>
            <person name="Nishikawa T."/>
            <person name="Kadowaki K."/>
            <person name="Sugiura M."/>
            <person name="Burr B."/>
            <person name="Sasaki T."/>
        </authorList>
    </citation>
    <scope>NUCLEOTIDE SEQUENCE [LARGE SCALE GENOMIC DNA]</scope>
    <source>
        <strain evidence="3">cv. Nipponbare</strain>
    </source>
</reference>
<gene>
    <name evidence="1" type="ORF">OJ1046_F07.7</name>
    <name evidence="2" type="ORF">OSJNBa0054K20.33</name>
</gene>
<sequence>MRVPGARAHEGKSTYESQKEWRDLTRVHVVSRDVLSFLGIPTGASCARQLGNRETGLGGGEKRQKSWTALRIKQHCIQSYVDRWGSNCSLLLLVK</sequence>
<organism evidence="2 3">
    <name type="scientific">Oryza sativa subsp. japonica</name>
    <name type="common">Rice</name>
    <dbReference type="NCBI Taxonomy" id="39947"/>
    <lineage>
        <taxon>Eukaryota</taxon>
        <taxon>Viridiplantae</taxon>
        <taxon>Streptophyta</taxon>
        <taxon>Embryophyta</taxon>
        <taxon>Tracheophyta</taxon>
        <taxon>Spermatophyta</taxon>
        <taxon>Magnoliopsida</taxon>
        <taxon>Liliopsida</taxon>
        <taxon>Poales</taxon>
        <taxon>Poaceae</taxon>
        <taxon>BOP clade</taxon>
        <taxon>Oryzoideae</taxon>
        <taxon>Oryzeae</taxon>
        <taxon>Oryzinae</taxon>
        <taxon>Oryza</taxon>
        <taxon>Oryza sativa</taxon>
    </lineage>
</organism>
<proteinExistence type="predicted"/>